<dbReference type="GO" id="GO:0003796">
    <property type="term" value="F:lysozyme activity"/>
    <property type="evidence" value="ECO:0007669"/>
    <property type="project" value="InterPro"/>
</dbReference>
<dbReference type="EMBL" id="AP023096">
    <property type="protein sequence ID" value="BCE63931.1"/>
    <property type="molecule type" value="Genomic_DNA"/>
</dbReference>
<evidence type="ECO:0000313" key="4">
    <source>
        <dbReference type="EMBL" id="BCE55197.1"/>
    </source>
</evidence>
<keyword evidence="3" id="KW-0326">Glycosidase</keyword>
<dbReference type="GO" id="GO:0009253">
    <property type="term" value="P:peptidoglycan catabolic process"/>
    <property type="evidence" value="ECO:0007669"/>
    <property type="project" value="InterPro"/>
</dbReference>
<keyword evidence="2" id="KW-0378">Hydrolase</keyword>
<dbReference type="PANTHER" id="PTHR34135">
    <property type="entry name" value="LYSOZYME"/>
    <property type="match status" value="1"/>
</dbReference>
<dbReference type="PROSITE" id="PS51904">
    <property type="entry name" value="GLYCOSYL_HYDROL_F25_2"/>
    <property type="match status" value="1"/>
</dbReference>
<evidence type="ECO:0000313" key="5">
    <source>
        <dbReference type="EMBL" id="BCE63931.1"/>
    </source>
</evidence>
<dbReference type="AlphaFoldDB" id="A0A810AQP8"/>
<dbReference type="SUPFAM" id="SSF51445">
    <property type="entry name" value="(Trans)glycosidases"/>
    <property type="match status" value="1"/>
</dbReference>
<dbReference type="SMART" id="SM00641">
    <property type="entry name" value="Glyco_25"/>
    <property type="match status" value="1"/>
</dbReference>
<sequence>MSDIPVCIDISHHQGYPDFDEVRRSGVRGVIHKATEGSSFIDDARAENLANAKNAGLAIATYFWLKPGDGRSQAEFYLSVIDPVDGERVVIDYEEDNCSLTTLKDAIQALLDYGRNLQITVYSGHLLKEQLGDHHDEYLAEHTDLWLAQYTSDESNISWPSGTYPQWSLWQYSEIGEIPGIDDSYVDLDNFNGTDANFLKWINTKGGFPMPVPPPEPSELVRVAITAPEHVDMRVSINGRPARRPSILRKARRGPDVLR</sequence>
<dbReference type="InterPro" id="IPR017853">
    <property type="entry name" value="GH"/>
</dbReference>
<dbReference type="GO" id="GO:0016998">
    <property type="term" value="P:cell wall macromolecule catabolic process"/>
    <property type="evidence" value="ECO:0007669"/>
    <property type="project" value="InterPro"/>
</dbReference>
<reference evidence="5" key="2">
    <citation type="submission" date="2020-05" db="EMBL/GenBank/DDBJ databases">
        <title>Complete genome sequence of Bradyrhizobium diazoefficiens XF6 isolated from soybean nodule.</title>
        <authorList>
            <person name="Noda R."/>
            <person name="Kakizaki K."/>
            <person name="Minamisawa K."/>
        </authorList>
    </citation>
    <scope>NUCLEOTIDE SEQUENCE</scope>
    <source>
        <strain evidence="5">XF6</strain>
    </source>
</reference>
<protein>
    <recommendedName>
        <fullName evidence="6">Lysozyme</fullName>
    </recommendedName>
</protein>
<reference evidence="4" key="1">
    <citation type="submission" date="2020-05" db="EMBL/GenBank/DDBJ databases">
        <title>Complete genome sequence of Bradyrhizobium diazoefficiens XF5 isolated from soybean nodule.</title>
        <authorList>
            <person name="Noda R."/>
            <person name="Kakizaki K."/>
            <person name="Minamisawa K."/>
        </authorList>
    </citation>
    <scope>NUCLEOTIDE SEQUENCE</scope>
    <source>
        <strain evidence="4">XF5</strain>
    </source>
</reference>
<organism evidence="5">
    <name type="scientific">Bradyrhizobium diazoefficiens</name>
    <dbReference type="NCBI Taxonomy" id="1355477"/>
    <lineage>
        <taxon>Bacteria</taxon>
        <taxon>Pseudomonadati</taxon>
        <taxon>Pseudomonadota</taxon>
        <taxon>Alphaproteobacteria</taxon>
        <taxon>Hyphomicrobiales</taxon>
        <taxon>Nitrobacteraceae</taxon>
        <taxon>Bradyrhizobium</taxon>
    </lineage>
</organism>
<evidence type="ECO:0000256" key="1">
    <source>
        <dbReference type="ARBA" id="ARBA00010646"/>
    </source>
</evidence>
<name>A0A810AQP8_9BRAD</name>
<dbReference type="CDD" id="cd00599">
    <property type="entry name" value="GH25_muramidase"/>
    <property type="match status" value="1"/>
</dbReference>
<proteinExistence type="inferred from homology"/>
<evidence type="ECO:0000256" key="3">
    <source>
        <dbReference type="ARBA" id="ARBA00023295"/>
    </source>
</evidence>
<dbReference type="PANTHER" id="PTHR34135:SF2">
    <property type="entry name" value="LYSOZYME"/>
    <property type="match status" value="1"/>
</dbReference>
<accession>A0A810AQP8</accession>
<dbReference type="RefSeq" id="WP_182869787.1">
    <property type="nucleotide sequence ID" value="NZ_AP022638.1"/>
</dbReference>
<evidence type="ECO:0000256" key="2">
    <source>
        <dbReference type="ARBA" id="ARBA00022801"/>
    </source>
</evidence>
<dbReference type="InterPro" id="IPR002053">
    <property type="entry name" value="Glyco_hydro_25"/>
</dbReference>
<dbReference type="InterPro" id="IPR018077">
    <property type="entry name" value="Glyco_hydro_fam25_subgr"/>
</dbReference>
<dbReference type="Pfam" id="PF01183">
    <property type="entry name" value="Glyco_hydro_25"/>
    <property type="match status" value="1"/>
</dbReference>
<dbReference type="Gene3D" id="3.20.20.80">
    <property type="entry name" value="Glycosidases"/>
    <property type="match status" value="1"/>
</dbReference>
<gene>
    <name evidence="4" type="ORF">XF5B_27090</name>
    <name evidence="5" type="ORF">XF6B_27300</name>
</gene>
<dbReference type="EMBL" id="AP023095">
    <property type="protein sequence ID" value="BCE55197.1"/>
    <property type="molecule type" value="Genomic_DNA"/>
</dbReference>
<evidence type="ECO:0008006" key="6">
    <source>
        <dbReference type="Google" id="ProtNLM"/>
    </source>
</evidence>
<dbReference type="GO" id="GO:0016052">
    <property type="term" value="P:carbohydrate catabolic process"/>
    <property type="evidence" value="ECO:0007669"/>
    <property type="project" value="TreeGrafter"/>
</dbReference>
<comment type="similarity">
    <text evidence="1">Belongs to the glycosyl hydrolase 25 family.</text>
</comment>